<keyword evidence="2" id="KW-1185">Reference proteome</keyword>
<accession>A0AAD5VSJ4</accession>
<dbReference type="EMBL" id="JANIEX010000704">
    <property type="protein sequence ID" value="KAJ3563999.1"/>
    <property type="molecule type" value="Genomic_DNA"/>
</dbReference>
<gene>
    <name evidence="1" type="ORF">NP233_g8581</name>
</gene>
<comment type="caution">
    <text evidence="1">The sequence shown here is derived from an EMBL/GenBank/DDBJ whole genome shotgun (WGS) entry which is preliminary data.</text>
</comment>
<evidence type="ECO:0000313" key="2">
    <source>
        <dbReference type="Proteomes" id="UP001213000"/>
    </source>
</evidence>
<dbReference type="AlphaFoldDB" id="A0AAD5VSJ4"/>
<proteinExistence type="predicted"/>
<evidence type="ECO:0000313" key="1">
    <source>
        <dbReference type="EMBL" id="KAJ3563999.1"/>
    </source>
</evidence>
<name>A0AAD5VSJ4_9AGAR</name>
<dbReference type="Proteomes" id="UP001213000">
    <property type="component" value="Unassembled WGS sequence"/>
</dbReference>
<sequence length="95" mass="9867">MTACGSSAQDKALCIRASRSPYQAGGTKLISRAHGIQEGEAAPFCTGVSGLPLDIGKKAAIAFDILRASSYTALLRVLSFLATIPDSPRYVPGLV</sequence>
<reference evidence="1" key="1">
    <citation type="submission" date="2022-07" db="EMBL/GenBank/DDBJ databases">
        <title>Genome Sequence of Leucocoprinus birnbaumii.</title>
        <authorList>
            <person name="Buettner E."/>
        </authorList>
    </citation>
    <scope>NUCLEOTIDE SEQUENCE</scope>
    <source>
        <strain evidence="1">VT141</strain>
    </source>
</reference>
<organism evidence="1 2">
    <name type="scientific">Leucocoprinus birnbaumii</name>
    <dbReference type="NCBI Taxonomy" id="56174"/>
    <lineage>
        <taxon>Eukaryota</taxon>
        <taxon>Fungi</taxon>
        <taxon>Dikarya</taxon>
        <taxon>Basidiomycota</taxon>
        <taxon>Agaricomycotina</taxon>
        <taxon>Agaricomycetes</taxon>
        <taxon>Agaricomycetidae</taxon>
        <taxon>Agaricales</taxon>
        <taxon>Agaricineae</taxon>
        <taxon>Agaricaceae</taxon>
        <taxon>Leucocoprinus</taxon>
    </lineage>
</organism>
<protein>
    <submittedName>
        <fullName evidence="1">Uncharacterized protein</fullName>
    </submittedName>
</protein>